<evidence type="ECO:0000313" key="2">
    <source>
        <dbReference type="Proteomes" id="UP000192801"/>
    </source>
</evidence>
<reference evidence="1 2" key="1">
    <citation type="submission" date="2016-12" db="EMBL/GenBank/DDBJ databases">
        <title>The new phylogeny of genus Mycobacterium.</title>
        <authorList>
            <person name="Tortoli E."/>
            <person name="Trovato A."/>
            <person name="Cirillo D.M."/>
        </authorList>
    </citation>
    <scope>NUCLEOTIDE SEQUENCE [LARGE SCALE GENOMIC DNA]</scope>
    <source>
        <strain evidence="1 2">DSM 45130</strain>
    </source>
</reference>
<proteinExistence type="predicted"/>
<keyword evidence="2" id="KW-1185">Reference proteome</keyword>
<gene>
    <name evidence="1" type="ORF">BST26_15770</name>
</gene>
<accession>A0A1X0D5D9</accession>
<dbReference type="Proteomes" id="UP000192801">
    <property type="component" value="Unassembled WGS sequence"/>
</dbReference>
<dbReference type="AlphaFoldDB" id="A0A1X0D5D9"/>
<dbReference type="STRING" id="444597.BST26_15770"/>
<protein>
    <submittedName>
        <fullName evidence="1">Uncharacterized protein</fullName>
    </submittedName>
</protein>
<dbReference type="EMBL" id="MVHS01000043">
    <property type="protein sequence ID" value="ORA67392.1"/>
    <property type="molecule type" value="Genomic_DNA"/>
</dbReference>
<evidence type="ECO:0000313" key="1">
    <source>
        <dbReference type="EMBL" id="ORA67392.1"/>
    </source>
</evidence>
<comment type="caution">
    <text evidence="1">The sequence shown here is derived from an EMBL/GenBank/DDBJ whole genome shotgun (WGS) entry which is preliminary data.</text>
</comment>
<organism evidence="1 2">
    <name type="scientific">Mycolicibacterium insubricum</name>
    <dbReference type="NCBI Taxonomy" id="444597"/>
    <lineage>
        <taxon>Bacteria</taxon>
        <taxon>Bacillati</taxon>
        <taxon>Actinomycetota</taxon>
        <taxon>Actinomycetes</taxon>
        <taxon>Mycobacteriales</taxon>
        <taxon>Mycobacteriaceae</taxon>
        <taxon>Mycolicibacterium</taxon>
    </lineage>
</organism>
<name>A0A1X0D5D9_9MYCO</name>
<sequence length="72" mass="7405">MLNVGHLVVSGVPHAAAQQTIAAFQQRLATVLPYVTNGVGQTPVSTEHPGGPAFLGLVAADRIAAAVRFEIT</sequence>